<feature type="non-terminal residue" evidence="1">
    <location>
        <position position="192"/>
    </location>
</feature>
<organism evidence="1 2">
    <name type="scientific">Trifolium medium</name>
    <dbReference type="NCBI Taxonomy" id="97028"/>
    <lineage>
        <taxon>Eukaryota</taxon>
        <taxon>Viridiplantae</taxon>
        <taxon>Streptophyta</taxon>
        <taxon>Embryophyta</taxon>
        <taxon>Tracheophyta</taxon>
        <taxon>Spermatophyta</taxon>
        <taxon>Magnoliopsida</taxon>
        <taxon>eudicotyledons</taxon>
        <taxon>Gunneridae</taxon>
        <taxon>Pentapetalae</taxon>
        <taxon>rosids</taxon>
        <taxon>fabids</taxon>
        <taxon>Fabales</taxon>
        <taxon>Fabaceae</taxon>
        <taxon>Papilionoideae</taxon>
        <taxon>50 kb inversion clade</taxon>
        <taxon>NPAAA clade</taxon>
        <taxon>Hologalegina</taxon>
        <taxon>IRL clade</taxon>
        <taxon>Trifolieae</taxon>
        <taxon>Trifolium</taxon>
    </lineage>
</organism>
<keyword evidence="2" id="KW-1185">Reference proteome</keyword>
<dbReference type="Proteomes" id="UP000265520">
    <property type="component" value="Unassembled WGS sequence"/>
</dbReference>
<reference evidence="1 2" key="1">
    <citation type="journal article" date="2018" name="Front. Plant Sci.">
        <title>Red Clover (Trifolium pratense) and Zigzag Clover (T. medium) - A Picture of Genomic Similarities and Differences.</title>
        <authorList>
            <person name="Dluhosova J."/>
            <person name="Istvanek J."/>
            <person name="Nedelnik J."/>
            <person name="Repkova J."/>
        </authorList>
    </citation>
    <scope>NUCLEOTIDE SEQUENCE [LARGE SCALE GENOMIC DNA]</scope>
    <source>
        <strain evidence="2">cv. 10/8</strain>
        <tissue evidence="1">Leaf</tissue>
    </source>
</reference>
<sequence length="192" mass="21227">MKFTGVVDGSFPGGYFITIGVGNCPTLSGVAMFNSDQPAQTERDVNENVPLIPTKIGLTRENQIEKNNYLRNTGNPNPQFSKYSDSDMLLHSHEVQIPYYKPVEFKPVNPTGVPINQTNSLDKGKCISMTGPFLHTNFSPSTLSITPPSDQVVTPTAEQHKRYVQTSEGVSRLNNQNTKITTAEQFARVNHL</sequence>
<evidence type="ECO:0000313" key="2">
    <source>
        <dbReference type="Proteomes" id="UP000265520"/>
    </source>
</evidence>
<proteinExistence type="predicted"/>
<accession>A0A392Q1X4</accession>
<protein>
    <submittedName>
        <fullName evidence="1">Uncharacterized protein</fullName>
    </submittedName>
</protein>
<dbReference type="EMBL" id="LXQA010106005">
    <property type="protein sequence ID" value="MCI17566.1"/>
    <property type="molecule type" value="Genomic_DNA"/>
</dbReference>
<evidence type="ECO:0000313" key="1">
    <source>
        <dbReference type="EMBL" id="MCI17566.1"/>
    </source>
</evidence>
<dbReference type="AlphaFoldDB" id="A0A392Q1X4"/>
<comment type="caution">
    <text evidence="1">The sequence shown here is derived from an EMBL/GenBank/DDBJ whole genome shotgun (WGS) entry which is preliminary data.</text>
</comment>
<name>A0A392Q1X4_9FABA</name>